<dbReference type="CDD" id="cd14840">
    <property type="entry name" value="D-Ala-D-Ala_dipeptidase_Aad"/>
    <property type="match status" value="1"/>
</dbReference>
<feature type="binding site" evidence="9">
    <location>
        <position position="183"/>
    </location>
    <ligand>
        <name>Zn(2+)</name>
        <dbReference type="ChEBI" id="CHEBI:29105"/>
        <note>catalytic</note>
    </ligand>
</feature>
<feature type="binding site" evidence="9">
    <location>
        <position position="116"/>
    </location>
    <ligand>
        <name>Zn(2+)</name>
        <dbReference type="ChEBI" id="CHEBI:29105"/>
        <note>catalytic</note>
    </ligand>
</feature>
<dbReference type="InterPro" id="IPR000755">
    <property type="entry name" value="A_A_dipeptidase"/>
</dbReference>
<evidence type="ECO:0000256" key="2">
    <source>
        <dbReference type="ARBA" id="ARBA00022670"/>
    </source>
</evidence>
<dbReference type="EMBL" id="JAMOIM010000001">
    <property type="protein sequence ID" value="MCW6507023.1"/>
    <property type="molecule type" value="Genomic_DNA"/>
</dbReference>
<dbReference type="GO" id="GO:0008237">
    <property type="term" value="F:metallopeptidase activity"/>
    <property type="evidence" value="ECO:0007669"/>
    <property type="project" value="UniProtKB-KW"/>
</dbReference>
<comment type="cofactor">
    <cofactor evidence="9">
        <name>Zn(2+)</name>
        <dbReference type="ChEBI" id="CHEBI:29105"/>
    </cofactor>
    <text evidence="9">Binds 1 zinc ion per subunit.</text>
</comment>
<evidence type="ECO:0000256" key="6">
    <source>
        <dbReference type="ARBA" id="ARBA00022997"/>
    </source>
</evidence>
<evidence type="ECO:0000256" key="7">
    <source>
        <dbReference type="ARBA" id="ARBA00023049"/>
    </source>
</evidence>
<dbReference type="EC" id="3.4.13.22" evidence="9 10"/>
<dbReference type="Proteomes" id="UP001165667">
    <property type="component" value="Unassembled WGS sequence"/>
</dbReference>
<keyword evidence="2 9" id="KW-0645">Protease</keyword>
<dbReference type="HAMAP" id="MF_01924">
    <property type="entry name" value="A_A_dipeptidase"/>
    <property type="match status" value="1"/>
</dbReference>
<keyword evidence="6 9" id="KW-0224">Dipeptidase</keyword>
<keyword evidence="3 9" id="KW-0479">Metal-binding</keyword>
<dbReference type="GO" id="GO:0160237">
    <property type="term" value="F:D-Ala-D-Ala dipeptidase activity"/>
    <property type="evidence" value="ECO:0007669"/>
    <property type="project" value="UniProtKB-EC"/>
</dbReference>
<sequence>MIDTEGLLATGDFVEITPGDGVVLDIRYSTTNNFVGRPIYGGFDRLILHRIAGEKLCRAVTLLNEREPGWKLLVFDGLRPNTIQQIFWDLVRGTPQQIYVGDPAIGSIHGFGLAVDLSLLDESGREVDMGTPFDDFTPLAEPRREAAYLATGALTPAQVRHRALLRHVMEAAGFQSLAIEWWHFDALPPEIVRAQFRLMP</sequence>
<feature type="site" description="Transition state stabilizer" evidence="9">
    <location>
        <position position="79"/>
    </location>
</feature>
<dbReference type="GO" id="GO:0071555">
    <property type="term" value="P:cell wall organization"/>
    <property type="evidence" value="ECO:0007669"/>
    <property type="project" value="UniProtKB-KW"/>
</dbReference>
<reference evidence="11" key="1">
    <citation type="submission" date="2022-05" db="EMBL/GenBank/DDBJ databases">
        <authorList>
            <person name="Pankratov T."/>
        </authorList>
    </citation>
    <scope>NUCLEOTIDE SEQUENCE</scope>
    <source>
        <strain evidence="11">BP6-180914</strain>
    </source>
</reference>
<evidence type="ECO:0000313" key="11">
    <source>
        <dbReference type="EMBL" id="MCW6507023.1"/>
    </source>
</evidence>
<comment type="function">
    <text evidence="9 10">Catalyzes hydrolysis of the D-alanyl-D-alanine dipeptide.</text>
</comment>
<feature type="active site" description="Proton donor/acceptor" evidence="9">
    <location>
        <position position="180"/>
    </location>
</feature>
<name>A0AA42CGY2_9HYPH</name>
<dbReference type="AlphaFoldDB" id="A0AA42CGY2"/>
<comment type="caution">
    <text evidence="11">The sequence shown here is derived from an EMBL/GenBank/DDBJ whole genome shotgun (WGS) entry which is preliminary data.</text>
</comment>
<dbReference type="RefSeq" id="WP_282583358.1">
    <property type="nucleotide sequence ID" value="NZ_JAMOIM010000001.1"/>
</dbReference>
<dbReference type="PANTHER" id="PTHR43126">
    <property type="entry name" value="D-ALANYL-D-ALANINE DIPEPTIDASE"/>
    <property type="match status" value="1"/>
</dbReference>
<dbReference type="GO" id="GO:0006508">
    <property type="term" value="P:proteolysis"/>
    <property type="evidence" value="ECO:0007669"/>
    <property type="project" value="UniProtKB-KW"/>
</dbReference>
<keyword evidence="8 10" id="KW-0961">Cell wall biogenesis/degradation</keyword>
<dbReference type="PIRSF" id="PIRSF026671">
    <property type="entry name" value="AA_dipeptidase"/>
    <property type="match status" value="1"/>
</dbReference>
<gene>
    <name evidence="9" type="primary">ddpX</name>
    <name evidence="11" type="ORF">M8523_03195</name>
</gene>
<comment type="catalytic activity">
    <reaction evidence="1 9 10">
        <text>D-alanyl-D-alanine + H2O = 2 D-alanine</text>
        <dbReference type="Rhea" id="RHEA:20661"/>
        <dbReference type="ChEBI" id="CHEBI:15377"/>
        <dbReference type="ChEBI" id="CHEBI:57416"/>
        <dbReference type="ChEBI" id="CHEBI:57822"/>
        <dbReference type="EC" id="3.4.13.22"/>
    </reaction>
</comment>
<dbReference type="InterPro" id="IPR009045">
    <property type="entry name" value="Zn_M74/Hedgehog-like"/>
</dbReference>
<dbReference type="SUPFAM" id="SSF55166">
    <property type="entry name" value="Hedgehog/DD-peptidase"/>
    <property type="match status" value="1"/>
</dbReference>
<evidence type="ECO:0000313" key="12">
    <source>
        <dbReference type="Proteomes" id="UP001165667"/>
    </source>
</evidence>
<dbReference type="Pfam" id="PF01427">
    <property type="entry name" value="Peptidase_M15"/>
    <property type="match status" value="1"/>
</dbReference>
<keyword evidence="7 9" id="KW-0482">Metalloprotease</keyword>
<protein>
    <recommendedName>
        <fullName evidence="9 10">D-alanyl-D-alanine dipeptidase</fullName>
        <shortName evidence="9 10">D-Ala-D-Ala dipeptidase</shortName>
        <ecNumber evidence="9 10">3.4.13.22</ecNumber>
    </recommendedName>
</protein>
<evidence type="ECO:0000256" key="1">
    <source>
        <dbReference type="ARBA" id="ARBA00001362"/>
    </source>
</evidence>
<keyword evidence="12" id="KW-1185">Reference proteome</keyword>
<evidence type="ECO:0000256" key="3">
    <source>
        <dbReference type="ARBA" id="ARBA00022723"/>
    </source>
</evidence>
<keyword evidence="5 9" id="KW-0862">Zinc</keyword>
<proteinExistence type="inferred from homology"/>
<dbReference type="Gene3D" id="3.30.1380.10">
    <property type="match status" value="1"/>
</dbReference>
<dbReference type="GO" id="GO:0008270">
    <property type="term" value="F:zinc ion binding"/>
    <property type="evidence" value="ECO:0007669"/>
    <property type="project" value="UniProtKB-UniRule"/>
</dbReference>
<comment type="similarity">
    <text evidence="9 10">Belongs to the peptidase M15D family.</text>
</comment>
<accession>A0AA42CGY2</accession>
<evidence type="ECO:0000256" key="4">
    <source>
        <dbReference type="ARBA" id="ARBA00022801"/>
    </source>
</evidence>
<evidence type="ECO:0000256" key="5">
    <source>
        <dbReference type="ARBA" id="ARBA00022833"/>
    </source>
</evidence>
<keyword evidence="4 9" id="KW-0378">Hydrolase</keyword>
<organism evidence="11 12">
    <name type="scientific">Lichenifustis flavocetrariae</name>
    <dbReference type="NCBI Taxonomy" id="2949735"/>
    <lineage>
        <taxon>Bacteria</taxon>
        <taxon>Pseudomonadati</taxon>
        <taxon>Pseudomonadota</taxon>
        <taxon>Alphaproteobacteria</taxon>
        <taxon>Hyphomicrobiales</taxon>
        <taxon>Lichenihabitantaceae</taxon>
        <taxon>Lichenifustis</taxon>
    </lineage>
</organism>
<evidence type="ECO:0000256" key="10">
    <source>
        <dbReference type="PIRNR" id="PIRNR026671"/>
    </source>
</evidence>
<evidence type="ECO:0000256" key="9">
    <source>
        <dbReference type="HAMAP-Rule" id="MF_01924"/>
    </source>
</evidence>
<evidence type="ECO:0000256" key="8">
    <source>
        <dbReference type="ARBA" id="ARBA00023316"/>
    </source>
</evidence>
<feature type="binding site" evidence="9">
    <location>
        <position position="109"/>
    </location>
    <ligand>
        <name>Zn(2+)</name>
        <dbReference type="ChEBI" id="CHEBI:29105"/>
        <note>catalytic</note>
    </ligand>
</feature>